<organism evidence="2 3">
    <name type="scientific">Geotrypetes seraphini</name>
    <name type="common">Gaboon caecilian</name>
    <name type="synonym">Caecilia seraphini</name>
    <dbReference type="NCBI Taxonomy" id="260995"/>
    <lineage>
        <taxon>Eukaryota</taxon>
        <taxon>Metazoa</taxon>
        <taxon>Chordata</taxon>
        <taxon>Craniata</taxon>
        <taxon>Vertebrata</taxon>
        <taxon>Euteleostomi</taxon>
        <taxon>Amphibia</taxon>
        <taxon>Gymnophiona</taxon>
        <taxon>Geotrypetes</taxon>
    </lineage>
</organism>
<sequence length="629" mass="74173">MSLTLLSEPSAVVEALEHLERIGEHFEKDELGYDREIMCHLTATGDAIKDLEAIRRYTREKLEMVTIENCKLRFKLAQLPGKISEEIEASILAARKSNAVQINQLQAELKHTREEMECLQKEEHDLQTQNAFLGHQAKKLWEENEQAVDRLNQRMAMKAQESINLNEIYNKVQDIKEKTSIIMENTKYQKEELAEEKRQFKEEIENLNEENGKLEMNIEIQSKQNLEKQEYINELTAMYSDIESKVNSEEKRVFQTMDKLEQLRATYTELIDLLNDQKETHELLTAKKQDLEFQLVVLEENFNNLKMIQEEKITEITDELTEVENINKNLTNKNTSLNEIYQSVRDEEEKKVEVKLNATTQLEEIITNINKNYELLLKLEEELEELEKELERIKTINLVKIASYERELEEQRGNLDKEKTKRILLQNKRGDLERQSGFWKMAEKRITHEMNGKIEAARRKYNELKNGEKNTVELKEQREAVLEQMQKQSDDFMALEKDIYEANRKLELAQVENSRLKLCNLQLRENISEEFMEAKRHMTAITIIQKKMKTLSESFLQGWKRDHTIHKNFSENDHETLDAMKELIRKIQEREETIGDFSGKMQEQCNKMSSVLESKTKINLGSETSDKTQ</sequence>
<dbReference type="RefSeq" id="XP_033807955.1">
    <property type="nucleotide sequence ID" value="XM_033952064.1"/>
</dbReference>
<keyword evidence="2" id="KW-1185">Reference proteome</keyword>
<dbReference type="PANTHER" id="PTHR35347">
    <property type="entry name" value="COILED-COIL DOMAIN-CONTAINING PROTEIN 175"/>
    <property type="match status" value="1"/>
</dbReference>
<gene>
    <name evidence="3" type="primary">LOC117363772</name>
</gene>
<dbReference type="GeneID" id="117363772"/>
<feature type="coiled-coil region" evidence="1">
    <location>
        <begin position="183"/>
        <end position="435"/>
    </location>
</feature>
<evidence type="ECO:0000256" key="1">
    <source>
        <dbReference type="SAM" id="Coils"/>
    </source>
</evidence>
<evidence type="ECO:0000313" key="3">
    <source>
        <dbReference type="RefSeq" id="XP_033807955.1"/>
    </source>
</evidence>
<keyword evidence="1" id="KW-0175">Coiled coil</keyword>
<dbReference type="AlphaFoldDB" id="A0A6P8RR08"/>
<feature type="coiled-coil region" evidence="1">
    <location>
        <begin position="95"/>
        <end position="129"/>
    </location>
</feature>
<proteinExistence type="predicted"/>
<accession>A0A6P8RR08</accession>
<dbReference type="InterPro" id="IPR038834">
    <property type="entry name" value="CCDC175"/>
</dbReference>
<protein>
    <submittedName>
        <fullName evidence="3">Paramyosin-like isoform X2</fullName>
    </submittedName>
</protein>
<name>A0A6P8RR08_GEOSA</name>
<reference evidence="3" key="1">
    <citation type="submission" date="2025-08" db="UniProtKB">
        <authorList>
            <consortium name="RefSeq"/>
        </authorList>
    </citation>
    <scope>IDENTIFICATION</scope>
</reference>
<dbReference type="Proteomes" id="UP000515159">
    <property type="component" value="Chromosome 7"/>
</dbReference>
<evidence type="ECO:0000313" key="2">
    <source>
        <dbReference type="Proteomes" id="UP000515159"/>
    </source>
</evidence>
<dbReference type="PANTHER" id="PTHR35347:SF1">
    <property type="entry name" value="COILED-COIL DOMAIN-CONTAINING PROTEIN 175"/>
    <property type="match status" value="1"/>
</dbReference>